<dbReference type="Proteomes" id="UP000245938">
    <property type="component" value="Unassembled WGS sequence"/>
</dbReference>
<dbReference type="OrthoDB" id="152992at2"/>
<evidence type="ECO:0000313" key="2">
    <source>
        <dbReference type="EMBL" id="PWI23874.1"/>
    </source>
</evidence>
<feature type="transmembrane region" description="Helical" evidence="1">
    <location>
        <begin position="16"/>
        <end position="37"/>
    </location>
</feature>
<name>A0A2U3AHA6_9BACL</name>
<evidence type="ECO:0000256" key="1">
    <source>
        <dbReference type="SAM" id="Phobius"/>
    </source>
</evidence>
<protein>
    <submittedName>
        <fullName evidence="2">DUF4230 domain-containing protein</fullName>
    </submittedName>
</protein>
<dbReference type="AlphaFoldDB" id="A0A2U3AHA6"/>
<accession>A0A2U3AHA6</accession>
<keyword evidence="1" id="KW-0472">Membrane</keyword>
<keyword evidence="1" id="KW-1133">Transmembrane helix</keyword>
<dbReference type="Pfam" id="PF14014">
    <property type="entry name" value="DUF4230"/>
    <property type="match status" value="1"/>
</dbReference>
<keyword evidence="1" id="KW-0812">Transmembrane</keyword>
<dbReference type="EMBL" id="QFVR01000030">
    <property type="protein sequence ID" value="PWI23874.1"/>
    <property type="molecule type" value="Genomic_DNA"/>
</dbReference>
<keyword evidence="3" id="KW-1185">Reference proteome</keyword>
<dbReference type="InterPro" id="IPR025324">
    <property type="entry name" value="DUF4230"/>
</dbReference>
<comment type="caution">
    <text evidence="2">The sequence shown here is derived from an EMBL/GenBank/DDBJ whole genome shotgun (WGS) entry which is preliminary data.</text>
</comment>
<organism evidence="2 3">
    <name type="scientific">Kurthia sibirica</name>
    <dbReference type="NCBI Taxonomy" id="202750"/>
    <lineage>
        <taxon>Bacteria</taxon>
        <taxon>Bacillati</taxon>
        <taxon>Bacillota</taxon>
        <taxon>Bacilli</taxon>
        <taxon>Bacillales</taxon>
        <taxon>Caryophanaceae</taxon>
        <taxon>Kurthia</taxon>
    </lineage>
</organism>
<proteinExistence type="predicted"/>
<gene>
    <name evidence="2" type="ORF">DEX24_15515</name>
</gene>
<reference evidence="2 3" key="1">
    <citation type="submission" date="2018-05" db="EMBL/GenBank/DDBJ databases">
        <title>Kurthia sibirica genome sequence.</title>
        <authorList>
            <person name="Maclea K.S."/>
            <person name="Goen A.E."/>
        </authorList>
    </citation>
    <scope>NUCLEOTIDE SEQUENCE [LARGE SCALE GENOMIC DNA]</scope>
    <source>
        <strain evidence="2 3">ATCC 49154</strain>
    </source>
</reference>
<evidence type="ECO:0000313" key="3">
    <source>
        <dbReference type="Proteomes" id="UP000245938"/>
    </source>
</evidence>
<sequence length="209" mass="23210">MNFKRGVFTVFKKMKWLLGIGLVAIVIATIFFTKMFFESNEKQTVSAVVEQISNLNELTTAEAYTKVVIERENNKLFGKEISVDFPGTKQNILVVIPGHVKSGVDLSGLTAEDVKINEEKKTIELTIPKPKIMGEPSLELTKVKVFSSEGLFRDEATVKEGYSLANEAQEEMVKEAVANGLLEQAAINAKKSLKDMFSLVNYKATITIK</sequence>